<sequence length="228" mass="24409">MIGKLAMTNETTNTARKGLMALAVAVAVVALSMALGTAVGCAPKQAGEGEGPAKAPKEDPMATQQVDWTMDIDCKTCHTTETETLADAQCPQASEHGDLACNQCHTLEAPLKEAHEGVTYADKSASKATVVTVDAATCQDPACHGTMADMAVKTADNTEFKDEKGKVQNPHEYVSNEQHDANPPTCTDCHKIHSKNLQKDAMMWCAQCHHKGVFQCGTCHELREREVA</sequence>
<reference evidence="1 2" key="1">
    <citation type="submission" date="2019-11" db="EMBL/GenBank/DDBJ databases">
        <title>Whole genome shotgun sequencing (WGS) data from Adlercreutzia equolifaciens ResAG-91, Eggerthella lenta MRI-F36, MRI-F37, MRI-F40, ResAG-49, ResAG-88, ResAG-121, ResAG-145, and Gordonibacter sp. ResAG-5, ResAG-26, ResAG-43, ResAG-50, ResAG-59.</title>
        <authorList>
            <person name="Stoll D.A."/>
            <person name="Danylec N."/>
            <person name="Franz C.M.A.P."/>
            <person name="Huch M."/>
        </authorList>
    </citation>
    <scope>NUCLEOTIDE SEQUENCE [LARGE SCALE GENOMIC DNA]</scope>
    <source>
        <strain evidence="1 2">ResAG-59</strain>
    </source>
</reference>
<proteinExistence type="predicted"/>
<dbReference type="SUPFAM" id="SSF48695">
    <property type="entry name" value="Multiheme cytochromes"/>
    <property type="match status" value="1"/>
</dbReference>
<protein>
    <submittedName>
        <fullName evidence="1">Uncharacterized protein</fullName>
    </submittedName>
</protein>
<accession>A0A6N8ILM4</accession>
<organism evidence="1 2">
    <name type="scientific">Gordonibacter urolithinfaciens</name>
    <dbReference type="NCBI Taxonomy" id="1335613"/>
    <lineage>
        <taxon>Bacteria</taxon>
        <taxon>Bacillati</taxon>
        <taxon>Actinomycetota</taxon>
        <taxon>Coriobacteriia</taxon>
        <taxon>Eggerthellales</taxon>
        <taxon>Eggerthellaceae</taxon>
        <taxon>Gordonibacter</taxon>
    </lineage>
</organism>
<dbReference type="AlphaFoldDB" id="A0A6N8ILM4"/>
<dbReference type="EMBL" id="WPOC01000028">
    <property type="protein sequence ID" value="MVN16290.1"/>
    <property type="molecule type" value="Genomic_DNA"/>
</dbReference>
<gene>
    <name evidence="1" type="ORF">GO738_13230</name>
</gene>
<keyword evidence="2" id="KW-1185">Reference proteome</keyword>
<dbReference type="InterPro" id="IPR036280">
    <property type="entry name" value="Multihaem_cyt_sf"/>
</dbReference>
<name>A0A6N8ILM4_9ACTN</name>
<comment type="caution">
    <text evidence="1">The sequence shown here is derived from an EMBL/GenBank/DDBJ whole genome shotgun (WGS) entry which is preliminary data.</text>
</comment>
<evidence type="ECO:0000313" key="2">
    <source>
        <dbReference type="Proteomes" id="UP000468327"/>
    </source>
</evidence>
<dbReference type="Proteomes" id="UP000468327">
    <property type="component" value="Unassembled WGS sequence"/>
</dbReference>
<evidence type="ECO:0000313" key="1">
    <source>
        <dbReference type="EMBL" id="MVN16290.1"/>
    </source>
</evidence>